<reference evidence="7" key="1">
    <citation type="submission" date="2017-08" db="EMBL/GenBank/DDBJ databases">
        <authorList>
            <person name="Varghese N."/>
            <person name="Submissions S."/>
        </authorList>
    </citation>
    <scope>NUCLEOTIDE SEQUENCE [LARGE SCALE GENOMIC DNA]</scope>
    <source>
        <strain evidence="7">DSM 4725</strain>
    </source>
</reference>
<dbReference type="GO" id="GO:0036297">
    <property type="term" value="P:interstrand cross-link repair"/>
    <property type="evidence" value="ECO:0007669"/>
    <property type="project" value="TreeGrafter"/>
</dbReference>
<dbReference type="PANTHER" id="PTHR47957:SF3">
    <property type="entry name" value="ATP-DEPENDENT HELICASE HRQ1"/>
    <property type="match status" value="1"/>
</dbReference>
<dbReference type="EMBL" id="OBQI01000004">
    <property type="protein sequence ID" value="SOC50279.1"/>
    <property type="molecule type" value="Genomic_DNA"/>
</dbReference>
<dbReference type="GO" id="GO:0003676">
    <property type="term" value="F:nucleic acid binding"/>
    <property type="evidence" value="ECO:0007669"/>
    <property type="project" value="InterPro"/>
</dbReference>
<dbReference type="Proteomes" id="UP000219435">
    <property type="component" value="Unassembled WGS sequence"/>
</dbReference>
<feature type="domain" description="Helicase C-terminal" evidence="5">
    <location>
        <begin position="981"/>
        <end position="1154"/>
    </location>
</feature>
<dbReference type="Pfam" id="PF00271">
    <property type="entry name" value="Helicase_C"/>
    <property type="match status" value="1"/>
</dbReference>
<keyword evidence="2" id="KW-0067">ATP-binding</keyword>
<keyword evidence="7" id="KW-1185">Reference proteome</keyword>
<feature type="compositionally biased region" description="Polar residues" evidence="3">
    <location>
        <begin position="1756"/>
        <end position="1769"/>
    </location>
</feature>
<dbReference type="GO" id="GO:0006289">
    <property type="term" value="P:nucleotide-excision repair"/>
    <property type="evidence" value="ECO:0007669"/>
    <property type="project" value="TreeGrafter"/>
</dbReference>
<feature type="region of interest" description="Disordered" evidence="3">
    <location>
        <begin position="1753"/>
        <end position="1772"/>
    </location>
</feature>
<evidence type="ECO:0000256" key="1">
    <source>
        <dbReference type="ARBA" id="ARBA00022741"/>
    </source>
</evidence>
<proteinExistence type="predicted"/>
<evidence type="ECO:0008006" key="8">
    <source>
        <dbReference type="Google" id="ProtNLM"/>
    </source>
</evidence>
<evidence type="ECO:0000313" key="6">
    <source>
        <dbReference type="EMBL" id="SOC50279.1"/>
    </source>
</evidence>
<dbReference type="InterPro" id="IPR011545">
    <property type="entry name" value="DEAD/DEAH_box_helicase_dom"/>
</dbReference>
<dbReference type="PANTHER" id="PTHR47957">
    <property type="entry name" value="ATP-DEPENDENT HELICASE HRQ1"/>
    <property type="match status" value="1"/>
</dbReference>
<name>A0A285V878_9ACTN</name>
<dbReference type="InterPro" id="IPR018973">
    <property type="entry name" value="MZB"/>
</dbReference>
<evidence type="ECO:0000259" key="5">
    <source>
        <dbReference type="PROSITE" id="PS51194"/>
    </source>
</evidence>
<dbReference type="Pfam" id="PF09369">
    <property type="entry name" value="MZB"/>
    <property type="match status" value="1"/>
</dbReference>
<evidence type="ECO:0000313" key="7">
    <source>
        <dbReference type="Proteomes" id="UP000219435"/>
    </source>
</evidence>
<dbReference type="SMART" id="SM00490">
    <property type="entry name" value="HELICc"/>
    <property type="match status" value="1"/>
</dbReference>
<gene>
    <name evidence="6" type="ORF">SAMN05660748_3023</name>
</gene>
<evidence type="ECO:0000259" key="4">
    <source>
        <dbReference type="PROSITE" id="PS51192"/>
    </source>
</evidence>
<keyword evidence="1" id="KW-0547">Nucleotide-binding</keyword>
<dbReference type="InterPro" id="IPR001650">
    <property type="entry name" value="Helicase_C-like"/>
</dbReference>
<accession>A0A285V878</accession>
<evidence type="ECO:0000256" key="2">
    <source>
        <dbReference type="ARBA" id="ARBA00022840"/>
    </source>
</evidence>
<dbReference type="PROSITE" id="PS51192">
    <property type="entry name" value="HELICASE_ATP_BIND_1"/>
    <property type="match status" value="1"/>
</dbReference>
<protein>
    <recommendedName>
        <fullName evidence="8">ATP-dependent helicase YprA, contains C-terminal metal-binding DUF1998 domain</fullName>
    </recommendedName>
</protein>
<feature type="domain" description="Helicase ATP-binding" evidence="4">
    <location>
        <begin position="95"/>
        <end position="312"/>
    </location>
</feature>
<organism evidence="6 7">
    <name type="scientific">Blastococcus aggregatus</name>
    <dbReference type="NCBI Taxonomy" id="38502"/>
    <lineage>
        <taxon>Bacteria</taxon>
        <taxon>Bacillati</taxon>
        <taxon>Actinomycetota</taxon>
        <taxon>Actinomycetes</taxon>
        <taxon>Geodermatophilales</taxon>
        <taxon>Geodermatophilaceae</taxon>
        <taxon>Blastococcus</taxon>
    </lineage>
</organism>
<dbReference type="InterPro" id="IPR027417">
    <property type="entry name" value="P-loop_NTPase"/>
</dbReference>
<dbReference type="OrthoDB" id="3197455at2"/>
<dbReference type="Gene3D" id="3.40.50.300">
    <property type="entry name" value="P-loop containing nucleotide triphosphate hydrolases"/>
    <property type="match status" value="2"/>
</dbReference>
<sequence>MSELLPTVQAEEIRDSLLDYLTTTFALTDEDARTALTDFLQDPDTGLFKGPYVRLRLPFRPAEPGWRSSLDWYEGFPPYGHQAAAFARLTSADLRPEKLRPLPTLVTTGTGSGKTEAFLVPILDHVLRAKKTGITGTKAIVLYPMNALANDQAKRLTQLLSEHDALAGVTAALYTGQEGPSRTRVTADGLITDRAVIRSDPPDILLTNYKMLDQLLLRHDDAGLWAKSARSLQYLVLDEFHTYDGAQGTDVSMLLRRLGLALKSHWSVGDPAFTPEDWQRPLGRITPVATSATLGDKGDPEAMLRFAQTVFGEEFPSDSVITETRLEPSEWIDVAPSRVGELGFVPVPLDDVVVADIIRAVEALGDEADGRRISETVLSGLFTVEGSGTGELRPDLADITEDTLLDLLKGHPVTPLVLDGTADAVSAAHLADALAADAGSTEQPAGARWLSFVVALLAAFSHVRSVVGREAVSVDLHLWVRELTRIDRTASGTPRYHWSDDGDLESVHAGEATAADQGPPLPALFCRHCGRSGWGVMLAPTGTDLDTNDETIRARRFRRDDRFRPLIHAPTEGDRTAARDVAPVEGLMWFAVRERRLLAALPDDEREIRSGGVLPVLTHQGVDAGELSLDDTCPACQHKDGIRFLGSAIATLLSVTLSTLFGAEGLDEAEKKALVFTDSVQDAAHRAGFVQSRSFSLTLRAVLREAVGEQPISLDGLVEQVILNAGDNPHRRYRVVPPEVVDREEFAPFWQKPRLRDVPAGVRTRVKRRLLLDASLEFGLQSRTGRTLERTGSAAAEVAVAPAVLVRVAEQAIEEAGGLPTLNGLEPDDEVKTAWVRGVLERMRERGAIEHEWFNRYQQDDGNRYSVWGGRPRSDGMPAFPAGRPAPGYPRIGGDKLKKQTDLDSVTSSQSWYALWTAKNLGLAPGDGAKLARLLLQRLAQLNVIGVVTSKTAAQIYELRQSSILVGPVDLPDLQAGAHHLLCDVCQTLVPGSRTVVQQLSGAPCMVARCAGRLRPEGREDNFYRRMYASTDVRRVVAREHTSLLEDKDRLRYEEQFKSQQANPDAPNVLVATPTLEMGIDIGDLSAVMLASLPRTVASYLQRVGRAGRLTGNAMNLAFVTGRGDQLPRLGDPLSVINGQVRPPATYLDAEEILRRQYVASVADCLARDPQAPHPRTAQDAIGSTVDGSYLHALITEAETRADSLLTAFLDGFASLGETARAALRRWATPVEGTPGTSQLAGRLHREAQRWTYTVETLEFRRAAITTALPDLQKIAEGPAATDEDKRAFRTARASLRLTQKQLADLRGDYWIGVLEEYGVLPNYTLLDDSVTLDVTLSWVDPDTGEYQTDPYSYHRGGSQALREFAPGATFYAGGHRLFIDAIDLGQDGEAVRTWAFCPACGFAADIADSGKVNTCPRCGNAEIADTKQRLDVVELNRVYSAMRRDDAAITDDRDERTREVFSLVTAADVDPEHVTRQWFVEDCGFGAKHLRDHTIRWVNIGKATGQGSSRILANTEHPAPLFRICKSCGQLDTSTGANRPSEHRPWCPYRKATNENTRNIALSRTLRTEGLVIRLPRSVTLGDSFAVPSLSAAILLGLRERIGGAPDHIQVAAIVDPTLSDGTENHDALLLHDVVPGGTGYLAELADPETVWSILYRAWTALRDCECQGEQRLACHRCLLPFAAPHQVKSVSRAAGERHLRDILSSGTGDEPTSDMSWTCTVTEPKGFDPESNLEQRFRAVLGARLKAAGATVKDQPTSTGNRSTITMGGSGRVWTLEPQQMVLGSKPDFILRCNQTGIPEAAVFTDGWRFHASPAINRLADDAAKRATLRDSGRIVLGITWQDLEDAEAGTVSPPSWFSADQTGPIIEAAGGELTSASLGLIAGGPLDFIVGWIQDPQPAAVERLANWLPYFLLSAAASHAVGVDGPADTAMRTLDGGPVTADEGVFGWAWTSDTVALAARVADPANGSAEVAVVLDDRTDRLGDSHRSAWHDWLRLSNLLNLRTAATVISTRTRITSSTETSSSAALPAATLPAQWQELYENGTALERELLVALAEADVAVPRQGEETPEGIVLSLSWPDQRVVVDINFSDEDRADLHGAQWQVVAPEVDAVRAALTVEGS</sequence>
<dbReference type="GO" id="GO:0043138">
    <property type="term" value="F:3'-5' DNA helicase activity"/>
    <property type="evidence" value="ECO:0007669"/>
    <property type="project" value="TreeGrafter"/>
</dbReference>
<dbReference type="Pfam" id="PF00270">
    <property type="entry name" value="DEAD"/>
    <property type="match status" value="1"/>
</dbReference>
<dbReference type="GO" id="GO:0005524">
    <property type="term" value="F:ATP binding"/>
    <property type="evidence" value="ECO:0007669"/>
    <property type="project" value="UniProtKB-KW"/>
</dbReference>
<dbReference type="SMART" id="SM00487">
    <property type="entry name" value="DEXDc"/>
    <property type="match status" value="1"/>
</dbReference>
<dbReference type="RefSeq" id="WP_097195826.1">
    <property type="nucleotide sequence ID" value="NZ_OBQI01000004.1"/>
</dbReference>
<dbReference type="SUPFAM" id="SSF52540">
    <property type="entry name" value="P-loop containing nucleoside triphosphate hydrolases"/>
    <property type="match status" value="2"/>
</dbReference>
<dbReference type="InterPro" id="IPR014001">
    <property type="entry name" value="Helicase_ATP-bd"/>
</dbReference>
<evidence type="ECO:0000256" key="3">
    <source>
        <dbReference type="SAM" id="MobiDB-lite"/>
    </source>
</evidence>
<dbReference type="PROSITE" id="PS51194">
    <property type="entry name" value="HELICASE_CTER"/>
    <property type="match status" value="1"/>
</dbReference>